<gene>
    <name evidence="1" type="ORF">MES4922_360071</name>
</gene>
<reference evidence="1" key="1">
    <citation type="submission" date="2022-03" db="EMBL/GenBank/DDBJ databases">
        <authorList>
            <person name="Brunel B."/>
        </authorList>
    </citation>
    <scope>NUCLEOTIDE SEQUENCE</scope>
    <source>
        <strain evidence="1">STM4922sample</strain>
    </source>
</reference>
<sequence>MIGEYVLRQDSPMSSDTDGTSCSVMALICVIDNVPCRSIIALPDGPLKFGAAAYRRFIAWGHAVPLHLPSGMVRRSTPTDELTSALEKHRECLNMAHPRPPEWSPTMSAFRQWQRSPQWPILARTGHAPSGCRTSGFTLLRPCARSDF</sequence>
<evidence type="ECO:0000313" key="1">
    <source>
        <dbReference type="EMBL" id="CAH2404381.1"/>
    </source>
</evidence>
<dbReference type="EMBL" id="CAKXZS010000030">
    <property type="protein sequence ID" value="CAH2404381.1"/>
    <property type="molecule type" value="Genomic_DNA"/>
</dbReference>
<organism evidence="1 2">
    <name type="scientific">Mesorhizobium ventifaucium</name>
    <dbReference type="NCBI Taxonomy" id="666020"/>
    <lineage>
        <taxon>Bacteria</taxon>
        <taxon>Pseudomonadati</taxon>
        <taxon>Pseudomonadota</taxon>
        <taxon>Alphaproteobacteria</taxon>
        <taxon>Hyphomicrobiales</taxon>
        <taxon>Phyllobacteriaceae</taxon>
        <taxon>Mesorhizobium</taxon>
    </lineage>
</organism>
<evidence type="ECO:0000313" key="2">
    <source>
        <dbReference type="Proteomes" id="UP001152604"/>
    </source>
</evidence>
<proteinExistence type="predicted"/>
<dbReference type="Proteomes" id="UP001152604">
    <property type="component" value="Unassembled WGS sequence"/>
</dbReference>
<comment type="caution">
    <text evidence="1">The sequence shown here is derived from an EMBL/GenBank/DDBJ whole genome shotgun (WGS) entry which is preliminary data.</text>
</comment>
<protein>
    <submittedName>
        <fullName evidence="1">Uncharacterized protein</fullName>
    </submittedName>
</protein>
<name>A0ABM9E5J2_9HYPH</name>
<accession>A0ABM9E5J2</accession>
<keyword evidence="2" id="KW-1185">Reference proteome</keyword>